<dbReference type="EMBL" id="SRZC01000007">
    <property type="protein sequence ID" value="TGX82838.1"/>
    <property type="molecule type" value="Genomic_DNA"/>
</dbReference>
<protein>
    <submittedName>
        <fullName evidence="1">Uncharacterized protein</fullName>
    </submittedName>
</protein>
<dbReference type="Proteomes" id="UP000308886">
    <property type="component" value="Unassembled WGS sequence"/>
</dbReference>
<comment type="caution">
    <text evidence="1">The sequence shown here is derived from an EMBL/GenBank/DDBJ whole genome shotgun (WGS) entry which is preliminary data.</text>
</comment>
<keyword evidence="2" id="KW-1185">Reference proteome</keyword>
<gene>
    <name evidence="1" type="ORF">E5358_05750</name>
</gene>
<reference evidence="1" key="1">
    <citation type="submission" date="2019-04" db="EMBL/GenBank/DDBJ databases">
        <title>Microbes associate with the intestines of laboratory mice.</title>
        <authorList>
            <person name="Navarre W."/>
            <person name="Wong E."/>
            <person name="Huang K."/>
            <person name="Tropini C."/>
            <person name="Ng K."/>
            <person name="Yu B."/>
        </authorList>
    </citation>
    <scope>NUCLEOTIDE SEQUENCE</scope>
    <source>
        <strain evidence="1">NM73_A23</strain>
    </source>
</reference>
<organism evidence="1 2">
    <name type="scientific">Palleniella muris</name>
    <dbReference type="NCBI Taxonomy" id="3038145"/>
    <lineage>
        <taxon>Bacteria</taxon>
        <taxon>Pseudomonadati</taxon>
        <taxon>Bacteroidota</taxon>
        <taxon>Bacteroidia</taxon>
        <taxon>Bacteroidales</taxon>
        <taxon>Prevotellaceae</taxon>
        <taxon>Palleniella</taxon>
    </lineage>
</organism>
<proteinExistence type="predicted"/>
<sequence length="131" mass="14929">MKAILKNTGEIIDVHWNDGWIKDTEPKAWLNRNEFDILGYTDEEVREQIERAIETDRKEQLIKALQRPTTIAIAQESIDWEQRKYEIAKNAIVGILASPIIPGVDPNPSVECVARHSVLIANALIEELKKS</sequence>
<accession>A0AC61QRQ8</accession>
<name>A0AC61QRQ8_9BACT</name>
<evidence type="ECO:0000313" key="1">
    <source>
        <dbReference type="EMBL" id="TGX82838.1"/>
    </source>
</evidence>
<evidence type="ECO:0000313" key="2">
    <source>
        <dbReference type="Proteomes" id="UP000308886"/>
    </source>
</evidence>